<evidence type="ECO:0000256" key="1">
    <source>
        <dbReference type="ARBA" id="ARBA00010996"/>
    </source>
</evidence>
<proteinExistence type="inferred from homology"/>
<feature type="domain" description="Thioredoxin" evidence="6">
    <location>
        <begin position="48"/>
        <end position="213"/>
    </location>
</feature>
<sequence>MNMASSRATQKTLGALNPKKPALLWGGLLAVPLLAVMLFAVVQPIKVVPRIGLAPGFILTDMHGQPLTNEDLRGQIVIYNFTTTSCEAPCIDTAPLMQALQEFVKHLDTGGISVTLVTISLDPERDTPERLQAYARKLNADPTLWHFVTGSPERLKQVVGGGFELYYTQDEHGVFHFAPMLAIVDGNGILRARYKRGLEDTAVVERDLKLMLEEARNSSGAAGLVYEAAHLFLCYPTY</sequence>
<dbReference type="Gene3D" id="3.40.30.10">
    <property type="entry name" value="Glutaredoxin"/>
    <property type="match status" value="1"/>
</dbReference>
<evidence type="ECO:0000256" key="4">
    <source>
        <dbReference type="PIRSR" id="PIRSR603782-2"/>
    </source>
</evidence>
<dbReference type="GO" id="GO:0046872">
    <property type="term" value="F:metal ion binding"/>
    <property type="evidence" value="ECO:0007669"/>
    <property type="project" value="UniProtKB-KW"/>
</dbReference>
<organism evidence="7">
    <name type="scientific">Caldilinea aerophila</name>
    <dbReference type="NCBI Taxonomy" id="133453"/>
    <lineage>
        <taxon>Bacteria</taxon>
        <taxon>Bacillati</taxon>
        <taxon>Chloroflexota</taxon>
        <taxon>Caldilineae</taxon>
        <taxon>Caldilineales</taxon>
        <taxon>Caldilineaceae</taxon>
        <taxon>Caldilinea</taxon>
    </lineage>
</organism>
<keyword evidence="2 3" id="KW-0186">Copper</keyword>
<dbReference type="PANTHER" id="PTHR12151:SF25">
    <property type="entry name" value="LINALOOL DEHYDRATASE_ISOMERASE DOMAIN-CONTAINING PROTEIN"/>
    <property type="match status" value="1"/>
</dbReference>
<keyword evidence="3" id="KW-0479">Metal-binding</keyword>
<dbReference type="InterPro" id="IPR003782">
    <property type="entry name" value="SCO1/SenC"/>
</dbReference>
<keyword evidence="5" id="KW-1133">Transmembrane helix</keyword>
<accession>A0A7C1FKY6</accession>
<dbReference type="SUPFAM" id="SSF52833">
    <property type="entry name" value="Thioredoxin-like"/>
    <property type="match status" value="1"/>
</dbReference>
<dbReference type="CDD" id="cd02968">
    <property type="entry name" value="SCO"/>
    <property type="match status" value="1"/>
</dbReference>
<dbReference type="Pfam" id="PF02630">
    <property type="entry name" value="SCO1-SenC"/>
    <property type="match status" value="1"/>
</dbReference>
<dbReference type="EMBL" id="DSMG01000194">
    <property type="protein sequence ID" value="HDX33514.1"/>
    <property type="molecule type" value="Genomic_DNA"/>
</dbReference>
<reference evidence="7" key="1">
    <citation type="journal article" date="2020" name="mSystems">
        <title>Genome- and Community-Level Interaction Insights into Carbon Utilization and Element Cycling Functions of Hydrothermarchaeota in Hydrothermal Sediment.</title>
        <authorList>
            <person name="Zhou Z."/>
            <person name="Liu Y."/>
            <person name="Xu W."/>
            <person name="Pan J."/>
            <person name="Luo Z.H."/>
            <person name="Li M."/>
        </authorList>
    </citation>
    <scope>NUCLEOTIDE SEQUENCE [LARGE SCALE GENOMIC DNA]</scope>
    <source>
        <strain evidence="7">SpSt-289</strain>
    </source>
</reference>
<evidence type="ECO:0000259" key="6">
    <source>
        <dbReference type="PROSITE" id="PS51352"/>
    </source>
</evidence>
<keyword evidence="4" id="KW-1015">Disulfide bond</keyword>
<dbReference type="AlphaFoldDB" id="A0A7C1FKY6"/>
<feature type="binding site" evidence="3">
    <location>
        <position position="86"/>
    </location>
    <ligand>
        <name>Cu cation</name>
        <dbReference type="ChEBI" id="CHEBI:23378"/>
    </ligand>
</feature>
<feature type="transmembrane region" description="Helical" evidence="5">
    <location>
        <begin position="21"/>
        <end position="42"/>
    </location>
</feature>
<name>A0A7C1FKY6_9CHLR</name>
<evidence type="ECO:0000313" key="7">
    <source>
        <dbReference type="EMBL" id="HDX33514.1"/>
    </source>
</evidence>
<dbReference type="PANTHER" id="PTHR12151">
    <property type="entry name" value="ELECTRON TRANSPORT PROTIN SCO1/SENC FAMILY MEMBER"/>
    <property type="match status" value="1"/>
</dbReference>
<comment type="caution">
    <text evidence="7">The sequence shown here is derived from an EMBL/GenBank/DDBJ whole genome shotgun (WGS) entry which is preliminary data.</text>
</comment>
<protein>
    <submittedName>
        <fullName evidence="7">SCO family protein</fullName>
    </submittedName>
</protein>
<evidence type="ECO:0000256" key="5">
    <source>
        <dbReference type="SAM" id="Phobius"/>
    </source>
</evidence>
<dbReference type="InterPro" id="IPR036249">
    <property type="entry name" value="Thioredoxin-like_sf"/>
</dbReference>
<feature type="binding site" evidence="3">
    <location>
        <position position="90"/>
    </location>
    <ligand>
        <name>Cu cation</name>
        <dbReference type="ChEBI" id="CHEBI:23378"/>
    </ligand>
</feature>
<dbReference type="PROSITE" id="PS51352">
    <property type="entry name" value="THIOREDOXIN_2"/>
    <property type="match status" value="1"/>
</dbReference>
<feature type="disulfide bond" description="Redox-active" evidence="4">
    <location>
        <begin position="86"/>
        <end position="90"/>
    </location>
</feature>
<gene>
    <name evidence="7" type="ORF">ENQ20_18820</name>
</gene>
<evidence type="ECO:0000256" key="3">
    <source>
        <dbReference type="PIRSR" id="PIRSR603782-1"/>
    </source>
</evidence>
<keyword evidence="5" id="KW-0472">Membrane</keyword>
<evidence type="ECO:0000256" key="2">
    <source>
        <dbReference type="ARBA" id="ARBA00023008"/>
    </source>
</evidence>
<keyword evidence="5" id="KW-0812">Transmembrane</keyword>
<dbReference type="InterPro" id="IPR013766">
    <property type="entry name" value="Thioredoxin_domain"/>
</dbReference>
<comment type="similarity">
    <text evidence="1">Belongs to the SCO1/2 family.</text>
</comment>